<dbReference type="KEGG" id="ncc:104957152"/>
<evidence type="ECO:0000256" key="1">
    <source>
        <dbReference type="SAM" id="MobiDB-lite"/>
    </source>
</evidence>
<evidence type="ECO:0000313" key="2">
    <source>
        <dbReference type="Proteomes" id="UP000504611"/>
    </source>
</evidence>
<dbReference type="Proteomes" id="UP000504611">
    <property type="component" value="Unplaced"/>
</dbReference>
<dbReference type="RefSeq" id="XP_010783067.1">
    <property type="nucleotide sequence ID" value="XM_010784765.1"/>
</dbReference>
<feature type="compositionally biased region" description="Basic and acidic residues" evidence="1">
    <location>
        <begin position="80"/>
        <end position="93"/>
    </location>
</feature>
<dbReference type="AlphaFoldDB" id="A0A6I9P4G1"/>
<evidence type="ECO:0000313" key="3">
    <source>
        <dbReference type="RefSeq" id="XP_010783067.1"/>
    </source>
</evidence>
<organism evidence="2 3">
    <name type="scientific">Notothenia coriiceps</name>
    <name type="common">black rockcod</name>
    <dbReference type="NCBI Taxonomy" id="8208"/>
    <lineage>
        <taxon>Eukaryota</taxon>
        <taxon>Metazoa</taxon>
        <taxon>Chordata</taxon>
        <taxon>Craniata</taxon>
        <taxon>Vertebrata</taxon>
        <taxon>Euteleostomi</taxon>
        <taxon>Actinopterygii</taxon>
        <taxon>Neopterygii</taxon>
        <taxon>Teleostei</taxon>
        <taxon>Neoteleostei</taxon>
        <taxon>Acanthomorphata</taxon>
        <taxon>Eupercaria</taxon>
        <taxon>Perciformes</taxon>
        <taxon>Notothenioidei</taxon>
        <taxon>Nototheniidae</taxon>
        <taxon>Notothenia</taxon>
    </lineage>
</organism>
<name>A0A6I9P4G1_9TELE</name>
<proteinExistence type="predicted"/>
<accession>A0A6I9P4G1</accession>
<gene>
    <name evidence="3" type="primary">LOC104957152</name>
</gene>
<protein>
    <submittedName>
        <fullName evidence="3">Uncharacterized protein</fullName>
    </submittedName>
</protein>
<feature type="region of interest" description="Disordered" evidence="1">
    <location>
        <begin position="74"/>
        <end position="148"/>
    </location>
</feature>
<dbReference type="GeneID" id="104957152"/>
<keyword evidence="2" id="KW-1185">Reference proteome</keyword>
<sequence>MQASFISDSGAVWMGGERGRRGGREKKRGLCLGLDLNMGGVKRGARIQIVTRPPHRYSGGERFYNDKILQTNGSVAGNKTTEEINDSKNKSSDGDEVPSGPCCAPGEGRPAFWMYSQREKDRETTRDRPSSSSSSSPLPHPEKGNARPEMCERMGLTSNPNHPLNCILREAARSWRAGVVSLRTLLLLNILSLLSSSYFQSL</sequence>
<reference evidence="3" key="1">
    <citation type="submission" date="2025-08" db="UniProtKB">
        <authorList>
            <consortium name="RefSeq"/>
        </authorList>
    </citation>
    <scope>IDENTIFICATION</scope>
    <source>
        <tissue evidence="3">Muscle</tissue>
    </source>
</reference>
<feature type="compositionally biased region" description="Basic and acidic residues" evidence="1">
    <location>
        <begin position="117"/>
        <end position="129"/>
    </location>
</feature>